<dbReference type="Gene3D" id="2.100.10.30">
    <property type="entry name" value="Jacalin-like lectin domain"/>
    <property type="match status" value="1"/>
</dbReference>
<name>A0A9W9X1V1_9EURO</name>
<dbReference type="InterPro" id="IPR000300">
    <property type="entry name" value="IPPc"/>
</dbReference>
<dbReference type="SUPFAM" id="SSF56219">
    <property type="entry name" value="DNase I-like"/>
    <property type="match status" value="1"/>
</dbReference>
<comment type="caution">
    <text evidence="3">The sequence shown here is derived from an EMBL/GenBank/DDBJ whole genome shotgun (WGS) entry which is preliminary data.</text>
</comment>
<sequence>MKSTLALAAMFTASAHAAATSGKFTALSFNVAGLPELLQGNEVNGSKTENSGLIGTYFAKYGYDLIHLQEVSPAAGEGVWFVVDQDANRGVLDKDFNYHAYIYATDNHQYRTPTSGGAAIGSGLNSLSNYSWLNFLRTKWNKCSSASGSDCLTPKGFTFMRWNPSEGVYIDVYNFHADAGTEPDDEQARNSNLQQVADYIDTWSVGNAVLVMGDTNSRYTRQDDTGIRVFKSQNNLQDAWIVNAKGGVYPTAGADALLCVNPSTTETCETVDKVLYRGSSLVSLSSTSFLYAGEQFPNTNPEYLGQIISDHNPVLVDFSWTTSSDFRQSPFSGGPHGNWFNDLPKLPASPVASVLKFSGADRLDSVSIQLADGTTFSHGGTGGTAKSLTLGKGERWISTKLCTGQKDGRTRNFYIKATTSDGRTLEVGTATDSCTSFVADSGYGVVGFMGQDGDEIDQLALIYARYA</sequence>
<dbReference type="CDD" id="cd09615">
    <property type="entry name" value="Jacalin_EEP"/>
    <property type="match status" value="1"/>
</dbReference>
<keyword evidence="1" id="KW-0732">Signal</keyword>
<reference evidence="3" key="1">
    <citation type="submission" date="2022-12" db="EMBL/GenBank/DDBJ databases">
        <authorList>
            <person name="Petersen C."/>
        </authorList>
    </citation>
    <scope>NUCLEOTIDE SEQUENCE</scope>
    <source>
        <strain evidence="3">IBT 30728</strain>
    </source>
</reference>
<feature type="chain" id="PRO_5040774611" description="Jacalin-type lectin domain-containing protein" evidence="1">
    <location>
        <begin position="18"/>
        <end position="467"/>
    </location>
</feature>
<dbReference type="Pfam" id="PF01419">
    <property type="entry name" value="Jacalin"/>
    <property type="match status" value="1"/>
</dbReference>
<dbReference type="RefSeq" id="XP_056788130.1">
    <property type="nucleotide sequence ID" value="XM_056936195.1"/>
</dbReference>
<dbReference type="InterPro" id="IPR036404">
    <property type="entry name" value="Jacalin-like_lectin_dom_sf"/>
</dbReference>
<dbReference type="SUPFAM" id="SSF51101">
    <property type="entry name" value="Mannose-binding lectins"/>
    <property type="match status" value="1"/>
</dbReference>
<feature type="domain" description="Jacalin-type lectin" evidence="2">
    <location>
        <begin position="337"/>
        <end position="465"/>
    </location>
</feature>
<reference evidence="3" key="2">
    <citation type="journal article" date="2023" name="IMA Fungus">
        <title>Comparative genomic study of the Penicillium genus elucidates a diverse pangenome and 15 lateral gene transfer events.</title>
        <authorList>
            <person name="Petersen C."/>
            <person name="Sorensen T."/>
            <person name="Nielsen M.R."/>
            <person name="Sondergaard T.E."/>
            <person name="Sorensen J.L."/>
            <person name="Fitzpatrick D.A."/>
            <person name="Frisvad J.C."/>
            <person name="Nielsen K.L."/>
        </authorList>
    </citation>
    <scope>NUCLEOTIDE SEQUENCE</scope>
    <source>
        <strain evidence="3">IBT 30728</strain>
    </source>
</reference>
<dbReference type="InterPro" id="IPR001229">
    <property type="entry name" value="Jacalin-like_lectin_dom"/>
</dbReference>
<dbReference type="Gene3D" id="3.60.10.10">
    <property type="entry name" value="Endonuclease/exonuclease/phosphatase"/>
    <property type="match status" value="1"/>
</dbReference>
<dbReference type="InterPro" id="IPR038772">
    <property type="entry name" value="Sph/SMPD2-like"/>
</dbReference>
<protein>
    <recommendedName>
        <fullName evidence="2">Jacalin-type lectin domain-containing protein</fullName>
    </recommendedName>
</protein>
<dbReference type="GO" id="GO:0004767">
    <property type="term" value="F:sphingomyelin phosphodiesterase activity"/>
    <property type="evidence" value="ECO:0007669"/>
    <property type="project" value="InterPro"/>
</dbReference>
<organism evidence="3 4">
    <name type="scientific">Penicillium diatomitis</name>
    <dbReference type="NCBI Taxonomy" id="2819901"/>
    <lineage>
        <taxon>Eukaryota</taxon>
        <taxon>Fungi</taxon>
        <taxon>Dikarya</taxon>
        <taxon>Ascomycota</taxon>
        <taxon>Pezizomycotina</taxon>
        <taxon>Eurotiomycetes</taxon>
        <taxon>Eurotiomycetidae</taxon>
        <taxon>Eurotiales</taxon>
        <taxon>Aspergillaceae</taxon>
        <taxon>Penicillium</taxon>
    </lineage>
</organism>
<evidence type="ECO:0000313" key="4">
    <source>
        <dbReference type="Proteomes" id="UP001148312"/>
    </source>
</evidence>
<accession>A0A9W9X1V1</accession>
<dbReference type="Proteomes" id="UP001148312">
    <property type="component" value="Unassembled WGS sequence"/>
</dbReference>
<feature type="signal peptide" evidence="1">
    <location>
        <begin position="1"/>
        <end position="17"/>
    </location>
</feature>
<dbReference type="AlphaFoldDB" id="A0A9W9X1V1"/>
<dbReference type="PANTHER" id="PTHR16320:SF1">
    <property type="entry name" value="SPHINGOMYELINASE DDB_G0288017"/>
    <property type="match status" value="1"/>
</dbReference>
<evidence type="ECO:0000313" key="3">
    <source>
        <dbReference type="EMBL" id="KAJ5480700.1"/>
    </source>
</evidence>
<dbReference type="GO" id="GO:0016791">
    <property type="term" value="F:phosphatase activity"/>
    <property type="evidence" value="ECO:0007669"/>
    <property type="project" value="InterPro"/>
</dbReference>
<keyword evidence="4" id="KW-1185">Reference proteome</keyword>
<dbReference type="Pfam" id="PF22669">
    <property type="entry name" value="Exo_endo_phos2"/>
    <property type="match status" value="1"/>
</dbReference>
<dbReference type="GeneID" id="81626444"/>
<dbReference type="PANTHER" id="PTHR16320">
    <property type="entry name" value="SPHINGOMYELINASE FAMILY MEMBER"/>
    <property type="match status" value="1"/>
</dbReference>
<gene>
    <name evidence="3" type="ORF">N7539_006594</name>
</gene>
<proteinExistence type="predicted"/>
<dbReference type="GO" id="GO:0046856">
    <property type="term" value="P:phosphatidylinositol dephosphorylation"/>
    <property type="evidence" value="ECO:0007669"/>
    <property type="project" value="InterPro"/>
</dbReference>
<dbReference type="SMART" id="SM00915">
    <property type="entry name" value="Jacalin"/>
    <property type="match status" value="1"/>
</dbReference>
<evidence type="ECO:0000259" key="2">
    <source>
        <dbReference type="SMART" id="SM00915"/>
    </source>
</evidence>
<dbReference type="InterPro" id="IPR036691">
    <property type="entry name" value="Endo/exonu/phosph_ase_sf"/>
</dbReference>
<dbReference type="GO" id="GO:0005737">
    <property type="term" value="C:cytoplasm"/>
    <property type="evidence" value="ECO:0007669"/>
    <property type="project" value="TreeGrafter"/>
</dbReference>
<dbReference type="EMBL" id="JAPWDQ010000009">
    <property type="protein sequence ID" value="KAJ5480700.1"/>
    <property type="molecule type" value="Genomic_DNA"/>
</dbReference>
<evidence type="ECO:0000256" key="1">
    <source>
        <dbReference type="SAM" id="SignalP"/>
    </source>
</evidence>